<evidence type="ECO:0000256" key="4">
    <source>
        <dbReference type="ARBA" id="ARBA00022837"/>
    </source>
</evidence>
<evidence type="ECO:0000256" key="5">
    <source>
        <dbReference type="SAM" id="MobiDB-lite"/>
    </source>
</evidence>
<evidence type="ECO:0000256" key="6">
    <source>
        <dbReference type="SAM" id="Phobius"/>
    </source>
</evidence>
<feature type="compositionally biased region" description="Basic and acidic residues" evidence="5">
    <location>
        <begin position="127"/>
        <end position="137"/>
    </location>
</feature>
<proteinExistence type="predicted"/>
<keyword evidence="6" id="KW-1133">Transmembrane helix</keyword>
<dbReference type="Gene3D" id="4.10.1080.10">
    <property type="entry name" value="TSP type-3 repeat"/>
    <property type="match status" value="1"/>
</dbReference>
<dbReference type="SUPFAM" id="SSF103647">
    <property type="entry name" value="TSP type-3 repeat"/>
    <property type="match status" value="1"/>
</dbReference>
<evidence type="ECO:0000256" key="2">
    <source>
        <dbReference type="ARBA" id="ARBA00022525"/>
    </source>
</evidence>
<dbReference type="Proteomes" id="UP000177376">
    <property type="component" value="Unassembled WGS sequence"/>
</dbReference>
<sequence>MEGEKRFDNKTSAENQMIGENYNFIDVNQKIFADQRSAKEKTAMAAVLVVSFLAVILGVTQLAQAVKRPIADLMSLQDASNINAQNDAVANLEQQLKDTDGDGLTDYNELNIYKTSPYLSDSDSDGISDKAEIDAGHDPNCAGSDNCFRTDITQSTGATASTEQPGQLNIQALLSGQSDPQTIRNLLSQQGFPKETLDKISDEQLLLTYRQALTNQNPVDSVSSSQTAQSSGSIDFNQINVKSLTDLKNLTGAQIRQLMIQEGTPMEVLAQVSDEELKNIFLSKLNSASN</sequence>
<dbReference type="GO" id="GO:0005509">
    <property type="term" value="F:calcium ion binding"/>
    <property type="evidence" value="ECO:0007669"/>
    <property type="project" value="InterPro"/>
</dbReference>
<feature type="region of interest" description="Disordered" evidence="5">
    <location>
        <begin position="120"/>
        <end position="142"/>
    </location>
</feature>
<evidence type="ECO:0000256" key="1">
    <source>
        <dbReference type="ARBA" id="ARBA00004613"/>
    </source>
</evidence>
<dbReference type="InterPro" id="IPR028974">
    <property type="entry name" value="TSP_type-3_rpt"/>
</dbReference>
<evidence type="ECO:0000313" key="7">
    <source>
        <dbReference type="EMBL" id="OGY51845.1"/>
    </source>
</evidence>
<comment type="caution">
    <text evidence="7">The sequence shown here is derived from an EMBL/GenBank/DDBJ whole genome shotgun (WGS) entry which is preliminary data.</text>
</comment>
<accession>A0A1G1YHL3</accession>
<keyword evidence="3" id="KW-0732">Signal</keyword>
<dbReference type="AlphaFoldDB" id="A0A1G1YHL3"/>
<organism evidence="7 8">
    <name type="scientific">Candidatus Buchananbacteria bacterium RIFCSPLOWO2_01_FULL_39_33</name>
    <dbReference type="NCBI Taxonomy" id="1797543"/>
    <lineage>
        <taxon>Bacteria</taxon>
        <taxon>Candidatus Buchananiibacteriota</taxon>
    </lineage>
</organism>
<reference evidence="7 8" key="1">
    <citation type="journal article" date="2016" name="Nat. Commun.">
        <title>Thousands of microbial genomes shed light on interconnected biogeochemical processes in an aquifer system.</title>
        <authorList>
            <person name="Anantharaman K."/>
            <person name="Brown C.T."/>
            <person name="Hug L.A."/>
            <person name="Sharon I."/>
            <person name="Castelle C.J."/>
            <person name="Probst A.J."/>
            <person name="Thomas B.C."/>
            <person name="Singh A."/>
            <person name="Wilkins M.J."/>
            <person name="Karaoz U."/>
            <person name="Brodie E.L."/>
            <person name="Williams K.H."/>
            <person name="Hubbard S.S."/>
            <person name="Banfield J.F."/>
        </authorList>
    </citation>
    <scope>NUCLEOTIDE SEQUENCE [LARGE SCALE GENOMIC DNA]</scope>
</reference>
<name>A0A1G1YHL3_9BACT</name>
<dbReference type="InterPro" id="IPR059100">
    <property type="entry name" value="TSP3_bac"/>
</dbReference>
<dbReference type="EMBL" id="MHIM01000030">
    <property type="protein sequence ID" value="OGY51845.1"/>
    <property type="molecule type" value="Genomic_DNA"/>
</dbReference>
<evidence type="ECO:0000313" key="8">
    <source>
        <dbReference type="Proteomes" id="UP000177376"/>
    </source>
</evidence>
<protein>
    <submittedName>
        <fullName evidence="7">Uncharacterized protein</fullName>
    </submittedName>
</protein>
<keyword evidence="6" id="KW-0812">Transmembrane</keyword>
<keyword evidence="6" id="KW-0472">Membrane</keyword>
<dbReference type="Pfam" id="PF18884">
    <property type="entry name" value="TSP3_bac"/>
    <property type="match status" value="2"/>
</dbReference>
<comment type="subcellular location">
    <subcellularLocation>
        <location evidence="1">Secreted</location>
    </subcellularLocation>
</comment>
<gene>
    <name evidence="7" type="ORF">A3A02_03655</name>
</gene>
<feature type="transmembrane region" description="Helical" evidence="6">
    <location>
        <begin position="43"/>
        <end position="63"/>
    </location>
</feature>
<keyword evidence="2" id="KW-0964">Secreted</keyword>
<evidence type="ECO:0000256" key="3">
    <source>
        <dbReference type="ARBA" id="ARBA00022729"/>
    </source>
</evidence>
<keyword evidence="4" id="KW-0106">Calcium</keyword>